<keyword evidence="6" id="KW-0732">Signal</keyword>
<sequence>MAFPLIFCVFEAIYNFSYTGESQNRTLEPGFYKLEVWGANGCGSSYDYEPYGIGGRGGYSIGYLNLEERTTVYIQVGGVGNISISGLAAGGYNGGGCAWGHNSDDSRAHGGGGGTDIRINEDSNYSRVIVAGGGGGGGATGGERGYYGGGLTGGGNSATQNSSSNGGDFFQGAHTGNCGGGGRGGWYGGGTYRGSQTKPTKGISNCYNSGGSGGSGYVYTESTAKDYPNGCKLTSKYYLTDASTFGGYQQITEPDGRKSYGHSRNGFARITYQYGYEPCNYFLIDNEFIVKGFRSGNCKKIVEIKPTLDGYNVVSIENNAFKGQSCIEEVKLPETIREIGSSAFENCVNLVRVSSATLSKLISIGDSAFKGCFSLNSIGVTAFGSDSIHILNLSYCNSLKTIPSFAFKDCTKIVEVHLPQELENIGDNAFENCESLRHINLQFNLKLAGRYCFNGCRSLKKINIPYSLDKIRSFMFGSSGIETVLIHSDAVVDGYAFYNCNYLKRVEIFDNAIVMPNAFSNCANIQKVVVYEYVTLYDNSFDTISSSVYYFGTTDVCYPSSEDGLKKINTTVYVRNEYPSDKFCEIQIVKCTSGSVQSSKCLNTPYYDSVQRLALRTQRK</sequence>
<evidence type="ECO:0000256" key="8">
    <source>
        <dbReference type="ARBA" id="ARBA00022777"/>
    </source>
</evidence>
<keyword evidence="13" id="KW-1015">Disulfide bond</keyword>
<dbReference type="GO" id="GO:0004714">
    <property type="term" value="F:transmembrane receptor protein tyrosine kinase activity"/>
    <property type="evidence" value="ECO:0007669"/>
    <property type="project" value="UniProtKB-EC"/>
</dbReference>
<dbReference type="VEuPathDB" id="TrichDB:TVAG_174890"/>
<dbReference type="AlphaFoldDB" id="A2EK35"/>
<evidence type="ECO:0000256" key="13">
    <source>
        <dbReference type="ARBA" id="ARBA00023157"/>
    </source>
</evidence>
<dbReference type="InterPro" id="IPR032675">
    <property type="entry name" value="LRR_dom_sf"/>
</dbReference>
<evidence type="ECO:0000256" key="1">
    <source>
        <dbReference type="ARBA" id="ARBA00004251"/>
    </source>
</evidence>
<evidence type="ECO:0000313" key="18">
    <source>
        <dbReference type="Proteomes" id="UP000001542"/>
    </source>
</evidence>
<dbReference type="Proteomes" id="UP000001542">
    <property type="component" value="Unassembled WGS sequence"/>
</dbReference>
<evidence type="ECO:0000256" key="12">
    <source>
        <dbReference type="ARBA" id="ARBA00023137"/>
    </source>
</evidence>
<dbReference type="InterPro" id="IPR053139">
    <property type="entry name" value="Surface_bspA-like"/>
</dbReference>
<evidence type="ECO:0000256" key="10">
    <source>
        <dbReference type="ARBA" id="ARBA00022989"/>
    </source>
</evidence>
<dbReference type="PANTHER" id="PTHR45661:SF3">
    <property type="entry name" value="IG-LIKE DOMAIN-CONTAINING PROTEIN"/>
    <property type="match status" value="1"/>
</dbReference>
<accession>A2EK35</accession>
<evidence type="ECO:0000256" key="9">
    <source>
        <dbReference type="ARBA" id="ARBA00022840"/>
    </source>
</evidence>
<keyword evidence="15" id="KW-0325">Glycoprotein</keyword>
<comment type="subcellular location">
    <subcellularLocation>
        <location evidence="1">Cell membrane</location>
        <topology evidence="1">Single-pass type I membrane protein</topology>
    </subcellularLocation>
</comment>
<dbReference type="PANTHER" id="PTHR45661">
    <property type="entry name" value="SURFACE ANTIGEN"/>
    <property type="match status" value="1"/>
</dbReference>
<evidence type="ECO:0000313" key="17">
    <source>
        <dbReference type="EMBL" id="EAY07019.1"/>
    </source>
</evidence>
<dbReference type="Pfam" id="PF13306">
    <property type="entry name" value="LRR_5"/>
    <property type="match status" value="1"/>
</dbReference>
<evidence type="ECO:0000259" key="16">
    <source>
        <dbReference type="Pfam" id="PF12810"/>
    </source>
</evidence>
<keyword evidence="5" id="KW-0812">Transmembrane</keyword>
<evidence type="ECO:0000256" key="5">
    <source>
        <dbReference type="ARBA" id="ARBA00022692"/>
    </source>
</evidence>
<evidence type="ECO:0000256" key="14">
    <source>
        <dbReference type="ARBA" id="ARBA00023170"/>
    </source>
</evidence>
<dbReference type="InParanoid" id="A2EK35"/>
<evidence type="ECO:0000256" key="2">
    <source>
        <dbReference type="ARBA" id="ARBA00011902"/>
    </source>
</evidence>
<dbReference type="GO" id="GO:0005524">
    <property type="term" value="F:ATP binding"/>
    <property type="evidence" value="ECO:0007669"/>
    <property type="project" value="UniProtKB-KW"/>
</dbReference>
<name>A2EK35_TRIV3</name>
<dbReference type="VEuPathDB" id="TrichDB:TVAGG3_0974150"/>
<dbReference type="Gene3D" id="3.80.10.10">
    <property type="entry name" value="Ribonuclease Inhibitor"/>
    <property type="match status" value="1"/>
</dbReference>
<keyword evidence="4" id="KW-0808">Transferase</keyword>
<dbReference type="GO" id="GO:0005886">
    <property type="term" value="C:plasma membrane"/>
    <property type="evidence" value="ECO:0007669"/>
    <property type="project" value="UniProtKB-SubCell"/>
</dbReference>
<dbReference type="EMBL" id="DS113410">
    <property type="protein sequence ID" value="EAY07019.1"/>
    <property type="molecule type" value="Genomic_DNA"/>
</dbReference>
<keyword evidence="9" id="KW-0067">ATP-binding</keyword>
<evidence type="ECO:0000256" key="3">
    <source>
        <dbReference type="ARBA" id="ARBA00022475"/>
    </source>
</evidence>
<keyword evidence="14" id="KW-0675">Receptor</keyword>
<dbReference type="InterPro" id="IPR055163">
    <property type="entry name" value="ALK/LTK-like_GRD"/>
</dbReference>
<organism evidence="17 18">
    <name type="scientific">Trichomonas vaginalis (strain ATCC PRA-98 / G3)</name>
    <dbReference type="NCBI Taxonomy" id="412133"/>
    <lineage>
        <taxon>Eukaryota</taxon>
        <taxon>Metamonada</taxon>
        <taxon>Parabasalia</taxon>
        <taxon>Trichomonadida</taxon>
        <taxon>Trichomonadidae</taxon>
        <taxon>Trichomonas</taxon>
    </lineage>
</organism>
<keyword evidence="12" id="KW-0829">Tyrosine-protein kinase</keyword>
<evidence type="ECO:0000256" key="7">
    <source>
        <dbReference type="ARBA" id="ARBA00022741"/>
    </source>
</evidence>
<dbReference type="RefSeq" id="XP_001319242.1">
    <property type="nucleotide sequence ID" value="XM_001319207.1"/>
</dbReference>
<keyword evidence="8" id="KW-0418">Kinase</keyword>
<dbReference type="SMR" id="A2EK35"/>
<dbReference type="OrthoDB" id="2018313at2759"/>
<evidence type="ECO:0000256" key="4">
    <source>
        <dbReference type="ARBA" id="ARBA00022679"/>
    </source>
</evidence>
<keyword evidence="11" id="KW-0472">Membrane</keyword>
<evidence type="ECO:0000256" key="15">
    <source>
        <dbReference type="ARBA" id="ARBA00023180"/>
    </source>
</evidence>
<keyword evidence="3" id="KW-1003">Cell membrane</keyword>
<dbReference type="KEGG" id="tva:4764903"/>
<reference evidence="17" key="2">
    <citation type="journal article" date="2007" name="Science">
        <title>Draft genome sequence of the sexually transmitted pathogen Trichomonas vaginalis.</title>
        <authorList>
            <person name="Carlton J.M."/>
            <person name="Hirt R.P."/>
            <person name="Silva J.C."/>
            <person name="Delcher A.L."/>
            <person name="Schatz M."/>
            <person name="Zhao Q."/>
            <person name="Wortman J.R."/>
            <person name="Bidwell S.L."/>
            <person name="Alsmark U.C.M."/>
            <person name="Besteiro S."/>
            <person name="Sicheritz-Ponten T."/>
            <person name="Noel C.J."/>
            <person name="Dacks J.B."/>
            <person name="Foster P.G."/>
            <person name="Simillion C."/>
            <person name="Van de Peer Y."/>
            <person name="Miranda-Saavedra D."/>
            <person name="Barton G.J."/>
            <person name="Westrop G.D."/>
            <person name="Mueller S."/>
            <person name="Dessi D."/>
            <person name="Fiori P.L."/>
            <person name="Ren Q."/>
            <person name="Paulsen I."/>
            <person name="Zhang H."/>
            <person name="Bastida-Corcuera F.D."/>
            <person name="Simoes-Barbosa A."/>
            <person name="Brown M.T."/>
            <person name="Hayes R.D."/>
            <person name="Mukherjee M."/>
            <person name="Okumura C.Y."/>
            <person name="Schneider R."/>
            <person name="Smith A.J."/>
            <person name="Vanacova S."/>
            <person name="Villalvazo M."/>
            <person name="Haas B.J."/>
            <person name="Pertea M."/>
            <person name="Feldblyum T.V."/>
            <person name="Utterback T.R."/>
            <person name="Shu C.L."/>
            <person name="Osoegawa K."/>
            <person name="de Jong P.J."/>
            <person name="Hrdy I."/>
            <person name="Horvathova L."/>
            <person name="Zubacova Z."/>
            <person name="Dolezal P."/>
            <person name="Malik S.B."/>
            <person name="Logsdon J.M. Jr."/>
            <person name="Henze K."/>
            <person name="Gupta A."/>
            <person name="Wang C.C."/>
            <person name="Dunne R.L."/>
            <person name="Upcroft J.A."/>
            <person name="Upcroft P."/>
            <person name="White O."/>
            <person name="Salzberg S.L."/>
            <person name="Tang P."/>
            <person name="Chiu C.-H."/>
            <person name="Lee Y.-S."/>
            <person name="Embley T.M."/>
            <person name="Coombs G.H."/>
            <person name="Mottram J.C."/>
            <person name="Tachezy J."/>
            <person name="Fraser-Liggett C.M."/>
            <person name="Johnson P.J."/>
        </authorList>
    </citation>
    <scope>NUCLEOTIDE SEQUENCE [LARGE SCALE GENOMIC DNA]</scope>
    <source>
        <strain evidence="17">G3</strain>
    </source>
</reference>
<reference evidence="17" key="1">
    <citation type="submission" date="2006-10" db="EMBL/GenBank/DDBJ databases">
        <authorList>
            <person name="Amadeo P."/>
            <person name="Zhao Q."/>
            <person name="Wortman J."/>
            <person name="Fraser-Liggett C."/>
            <person name="Carlton J."/>
        </authorList>
    </citation>
    <scope>NUCLEOTIDE SEQUENCE</scope>
    <source>
        <strain evidence="17">G3</strain>
    </source>
</reference>
<evidence type="ECO:0000256" key="6">
    <source>
        <dbReference type="ARBA" id="ARBA00022729"/>
    </source>
</evidence>
<protein>
    <recommendedName>
        <fullName evidence="2">receptor protein-tyrosine kinase</fullName>
        <ecNumber evidence="2">2.7.10.1</ecNumber>
    </recommendedName>
</protein>
<keyword evidence="7" id="KW-0547">Nucleotide-binding</keyword>
<gene>
    <name evidence="17" type="ORF">TVAG_174890</name>
</gene>
<keyword evidence="18" id="KW-1185">Reference proteome</keyword>
<evidence type="ECO:0000256" key="11">
    <source>
        <dbReference type="ARBA" id="ARBA00023136"/>
    </source>
</evidence>
<dbReference type="Pfam" id="PF12810">
    <property type="entry name" value="ALK_LTK_GRD"/>
    <property type="match status" value="1"/>
</dbReference>
<keyword evidence="10" id="KW-1133">Transmembrane helix</keyword>
<dbReference type="InterPro" id="IPR026906">
    <property type="entry name" value="LRR_5"/>
</dbReference>
<feature type="domain" description="ALK/LTK-like glycine-rich" evidence="16">
    <location>
        <begin position="24"/>
        <end position="272"/>
    </location>
</feature>
<proteinExistence type="predicted"/>
<dbReference type="EC" id="2.7.10.1" evidence="2"/>
<dbReference type="SUPFAM" id="SSF52058">
    <property type="entry name" value="L domain-like"/>
    <property type="match status" value="1"/>
</dbReference>